<evidence type="ECO:0000313" key="1">
    <source>
        <dbReference type="EMBL" id="KDC52243.1"/>
    </source>
</evidence>
<organism evidence="1 2">
    <name type="scientific">Pseudoalteromonas fuliginea</name>
    <dbReference type="NCBI Taxonomy" id="1872678"/>
    <lineage>
        <taxon>Bacteria</taxon>
        <taxon>Pseudomonadati</taxon>
        <taxon>Pseudomonadota</taxon>
        <taxon>Gammaproteobacteria</taxon>
        <taxon>Alteromonadales</taxon>
        <taxon>Pseudoalteromonadaceae</taxon>
        <taxon>Pseudoalteromonas</taxon>
    </lineage>
</organism>
<evidence type="ECO:0008006" key="3">
    <source>
        <dbReference type="Google" id="ProtNLM"/>
    </source>
</evidence>
<gene>
    <name evidence="1" type="ORF">DC53_05955</name>
</gene>
<dbReference type="Proteomes" id="UP000027154">
    <property type="component" value="Unassembled WGS sequence"/>
</dbReference>
<protein>
    <recommendedName>
        <fullName evidence="3">Baseplate protein J-like domain-containing protein</fullName>
    </recommendedName>
</protein>
<name>A0ABD3YBF3_9GAMM</name>
<evidence type="ECO:0000313" key="2">
    <source>
        <dbReference type="Proteomes" id="UP000027154"/>
    </source>
</evidence>
<comment type="caution">
    <text evidence="1">The sequence shown here is derived from an EMBL/GenBank/DDBJ whole genome shotgun (WGS) entry which is preliminary data.</text>
</comment>
<accession>A0ABD3YBF3</accession>
<proteinExistence type="predicted"/>
<reference evidence="1 2" key="1">
    <citation type="submission" date="2014-04" db="EMBL/GenBank/DDBJ databases">
        <title>Pseudoalteromonas galatheae sp. nov., isolated from a deep-sea polychaete near Canal Concepcion, Chile.</title>
        <authorList>
            <person name="Machado H.R."/>
            <person name="Gram L."/>
            <person name="Vynne N.G."/>
        </authorList>
    </citation>
    <scope>NUCLEOTIDE SEQUENCE [LARGE SCALE GENOMIC DNA]</scope>
    <source>
        <strain evidence="1 2">KMM216</strain>
    </source>
</reference>
<sequence length="1060" mass="119376">MTLKSNNNLTVATLNTVNPSEVGRSQLGRHIKALSRSFFDIEPRTVDAWLKYLSVLAKQVNYIDERVLSANGTWENLLPEPEKLAGLAQLLEHGNADEHIKQLASRPDMALLLTFIDLLQHSNAQFNQFVARHLDHFYGEVLRFEPLSESADSAHLVMSLNNVDMLTLPAGTQFDGGKDAEGAPLIYSTDEVVTISKAQVDYVATVNKIKSSDRISLNQQVLLDNEQSILLEQSEPTFGQKLAEQVSSSVEVGFKIASQDLFLSGGERIVSLGFGEQALLQNWLTWFDFYISTSEGIKEIDAAQLSVVEQHLQLTFNSLFPAITPLEDTPIGEDKALPFIALVLKNDYYYLLYSDDSSVFTRFNSFTISQMSLTTQVSGLGGVVANNGEIDLDTSKPFEPFGLTPRLASKVHFTHPELVIKNITHANVEFAWLDRPDNFDNYYRAYSYYYSAQHSLDERYFDSSASCGIDQPCEGIELLVETLFSSDCHCLTWPHTVVNISRSDARSDAQTHLELFYNEDSGALPEVKNNIAINTLTFVYNDNNALRDYQLLPLDEPTASKWPKYYTLELSEQDFAHKDYTKVIELFAYKNANSNNPVLVNAPYTPTLDSLTLHYESESITSSALTVGNPIFLEHITPVGRPIEQLNKQSLLSLLPRIEKFGYLYIALSQVNTPGQVRMYYQVDPVDGYNMGDNPLFVWEYFNAGTWHRFKREESQGQAGEGRILRDSTYDLLDSGLVVFYLPELTQDGSFNHDGKLWLRATVDHSQTEVPSSFVNAFPIYSKLKGVFAQGMKVTLTSQGNDASHFDQPLPSESISKLLLPNPNVDKVLQPFASFDAKVAEKTVQFDRRVSERLHHRQRLLSGWDYEHFVLQTFPQLHSVRPVVNASGLSLVVVPLNYDVTVLQPKVPRYLKRQVREQVNALSVPNLTIEIDDPNYVEVQLELIVKIDPLYDIQSTVIDLNEMVVDSLTPWNKLDKPLERTIYLASIAQVLETHPAVDMIQVIRATKKGQTEKQYSVISADNAHDILVPARNHKIALANTLGDVFEGIGKWEIELDFVVQ</sequence>
<dbReference type="AlphaFoldDB" id="A0ABD3YBF3"/>
<dbReference type="EMBL" id="JJNZ01000017">
    <property type="protein sequence ID" value="KDC52243.1"/>
    <property type="molecule type" value="Genomic_DNA"/>
</dbReference>
<dbReference type="RefSeq" id="WP_007377693.1">
    <property type="nucleotide sequence ID" value="NZ_JBBMQV010000033.1"/>
</dbReference>